<dbReference type="SUPFAM" id="SSF48371">
    <property type="entry name" value="ARM repeat"/>
    <property type="match status" value="1"/>
</dbReference>
<sequence>MLSGEIKILFTTLPQCIDNSLSNEITHEGINFLKVLHKSEYILKWGNSDKIVETFFELNSMALYIFANQIIDTQKVTQEKIVLWLNLLLDILRKRNKFLIGHLKNEVLSGRIKLTHDQANTRIENALLMLLCNSDPIIVTQTVECIDCLCQELKLLNEINNTNNTIAASYQNYKKMYQMGRYVTSRIAQQKNIRSLFRRIDTATTGNKPAWTKIHQKWGEKSERILKFERMIEFKSEYVTKSKKTINLEDYNQNLERLEWENDLGFLISLAAVAKKIVLRSTIKESNDKPKLTSVNSSNSINQIDEKEGIGQVVIGTFLGYILELIVSDITYIRGAVVKIITQMSTSVYYIFFKKIQELIKNDFKIWVDGKAGIFEKVNKSQIAVRFLDQIIFVLRGILEQPLTMDDLANVEIENLFITMIKAISRFVVDIPNFTVKIKMCKLITLLMEKKDFILFKRELMFRNELVELLMEWFSDFQKKTISKSKSNTFLINENTNENSINNNNSSNKQTFDEILKNINPKSQSNQNNKINNNNSFNEKLNQMGNENN</sequence>
<gene>
    <name evidence="2" type="ORF">M0813_27224</name>
</gene>
<proteinExistence type="predicted"/>
<organism evidence="2 3">
    <name type="scientific">Anaeramoeba flamelloides</name>
    <dbReference type="NCBI Taxonomy" id="1746091"/>
    <lineage>
        <taxon>Eukaryota</taxon>
        <taxon>Metamonada</taxon>
        <taxon>Anaeramoebidae</taxon>
        <taxon>Anaeramoeba</taxon>
    </lineage>
</organism>
<accession>A0ABQ8XZ89</accession>
<feature type="compositionally biased region" description="Low complexity" evidence="1">
    <location>
        <begin position="520"/>
        <end position="543"/>
    </location>
</feature>
<dbReference type="Proteomes" id="UP001150062">
    <property type="component" value="Unassembled WGS sequence"/>
</dbReference>
<feature type="region of interest" description="Disordered" evidence="1">
    <location>
        <begin position="520"/>
        <end position="549"/>
    </location>
</feature>
<dbReference type="InterPro" id="IPR016024">
    <property type="entry name" value="ARM-type_fold"/>
</dbReference>
<keyword evidence="3" id="KW-1185">Reference proteome</keyword>
<evidence type="ECO:0000256" key="1">
    <source>
        <dbReference type="SAM" id="MobiDB-lite"/>
    </source>
</evidence>
<keyword evidence="2" id="KW-0418">Kinase</keyword>
<evidence type="ECO:0000313" key="2">
    <source>
        <dbReference type="EMBL" id="KAJ6237660.1"/>
    </source>
</evidence>
<name>A0ABQ8XZ89_9EUKA</name>
<dbReference type="GO" id="GO:0016301">
    <property type="term" value="F:kinase activity"/>
    <property type="evidence" value="ECO:0007669"/>
    <property type="project" value="UniProtKB-KW"/>
</dbReference>
<reference evidence="2" key="1">
    <citation type="submission" date="2022-08" db="EMBL/GenBank/DDBJ databases">
        <title>Novel sulfate-reducing endosymbionts in the free-living metamonad Anaeramoeba.</title>
        <authorList>
            <person name="Jerlstrom-Hultqvist J."/>
            <person name="Cepicka I."/>
            <person name="Gallot-Lavallee L."/>
            <person name="Salas-Leiva D."/>
            <person name="Curtis B.A."/>
            <person name="Zahonova K."/>
            <person name="Pipaliya S."/>
            <person name="Dacks J."/>
            <person name="Roger A.J."/>
        </authorList>
    </citation>
    <scope>NUCLEOTIDE SEQUENCE</scope>
    <source>
        <strain evidence="2">Schooner1</strain>
    </source>
</reference>
<evidence type="ECO:0000313" key="3">
    <source>
        <dbReference type="Proteomes" id="UP001150062"/>
    </source>
</evidence>
<keyword evidence="2" id="KW-0808">Transferase</keyword>
<comment type="caution">
    <text evidence="2">The sequence shown here is derived from an EMBL/GenBank/DDBJ whole genome shotgun (WGS) entry which is preliminary data.</text>
</comment>
<protein>
    <submittedName>
        <fullName evidence="2">Alpha-protein kinase vwka</fullName>
    </submittedName>
</protein>
<dbReference type="EMBL" id="JAOAOG010000239">
    <property type="protein sequence ID" value="KAJ6237660.1"/>
    <property type="molecule type" value="Genomic_DNA"/>
</dbReference>